<keyword evidence="13" id="KW-0256">Endoplasmic reticulum</keyword>
<feature type="domain" description="Peptidase M28" evidence="22">
    <location>
        <begin position="30"/>
        <end position="218"/>
    </location>
</feature>
<proteinExistence type="inferred from homology"/>
<dbReference type="InterPro" id="IPR039866">
    <property type="entry name" value="CPQ"/>
</dbReference>
<evidence type="ECO:0000256" key="16">
    <source>
        <dbReference type="ARBA" id="ARBA00023049"/>
    </source>
</evidence>
<keyword evidence="8" id="KW-0121">Carboxypeptidase</keyword>
<evidence type="ECO:0000256" key="20">
    <source>
        <dbReference type="ARBA" id="ARBA00025833"/>
    </source>
</evidence>
<evidence type="ECO:0000256" key="11">
    <source>
        <dbReference type="ARBA" id="ARBA00022729"/>
    </source>
</evidence>
<dbReference type="AlphaFoldDB" id="A0A653CUF1"/>
<evidence type="ECO:0000256" key="21">
    <source>
        <dbReference type="ARBA" id="ARBA00033328"/>
    </source>
</evidence>
<evidence type="ECO:0000256" key="18">
    <source>
        <dbReference type="ARBA" id="ARBA00023180"/>
    </source>
</evidence>
<evidence type="ECO:0000256" key="7">
    <source>
        <dbReference type="ARBA" id="ARBA00022525"/>
    </source>
</evidence>
<gene>
    <name evidence="23" type="ORF">CALMAC_LOCUS11502</name>
</gene>
<keyword evidence="18" id="KW-0325">Glycoprotein</keyword>
<evidence type="ECO:0000313" key="24">
    <source>
        <dbReference type="Proteomes" id="UP000410492"/>
    </source>
</evidence>
<dbReference type="InterPro" id="IPR007484">
    <property type="entry name" value="Peptidase_M28"/>
</dbReference>
<keyword evidence="7" id="KW-0964">Secreted</keyword>
<evidence type="ECO:0000256" key="5">
    <source>
        <dbReference type="ARBA" id="ARBA00010918"/>
    </source>
</evidence>
<dbReference type="GO" id="GO:0005783">
    <property type="term" value="C:endoplasmic reticulum"/>
    <property type="evidence" value="ECO:0007669"/>
    <property type="project" value="UniProtKB-SubCell"/>
</dbReference>
<evidence type="ECO:0000256" key="6">
    <source>
        <dbReference type="ARBA" id="ARBA00014116"/>
    </source>
</evidence>
<keyword evidence="11" id="KW-0732">Signal</keyword>
<evidence type="ECO:0000256" key="10">
    <source>
        <dbReference type="ARBA" id="ARBA00022723"/>
    </source>
</evidence>
<evidence type="ECO:0000256" key="14">
    <source>
        <dbReference type="ARBA" id="ARBA00022833"/>
    </source>
</evidence>
<sequence length="235" mass="26178">MLQRYQDRGEKIIMQVNIQTKEYPNTVSRNVVAEVKGKEKPEKTVLVSGHIDSWDVGVGALDDGGGAFISWNALSVLRKLNLEAKRTVRAVLWTGEELGLIGVHAYNKAHKHELDNFTFVMESDEGTFTPLGLEYNTGTKGGCILKEIVQLFSSINATQVKYNGNGVGSDITIWSGKIPTASLLNANQNYFWYHHSKADTMDVLDSDTLDRCTALWTSVAYIIADLSEEFPRDFN</sequence>
<evidence type="ECO:0000256" key="12">
    <source>
        <dbReference type="ARBA" id="ARBA00022801"/>
    </source>
</evidence>
<keyword evidence="14" id="KW-0862">Zinc</keyword>
<keyword evidence="9" id="KW-0645">Protease</keyword>
<evidence type="ECO:0000256" key="17">
    <source>
        <dbReference type="ARBA" id="ARBA00023145"/>
    </source>
</evidence>
<keyword evidence="10" id="KW-0479">Metal-binding</keyword>
<comment type="similarity">
    <text evidence="5">Belongs to the peptidase M28 family.</text>
</comment>
<keyword evidence="19" id="KW-0458">Lysosome</keyword>
<dbReference type="GO" id="GO:0070573">
    <property type="term" value="F:metallodipeptidase activity"/>
    <property type="evidence" value="ECO:0007669"/>
    <property type="project" value="InterPro"/>
</dbReference>
<evidence type="ECO:0000256" key="8">
    <source>
        <dbReference type="ARBA" id="ARBA00022645"/>
    </source>
</evidence>
<keyword evidence="16" id="KW-0482">Metalloprotease</keyword>
<dbReference type="GO" id="GO:0005764">
    <property type="term" value="C:lysosome"/>
    <property type="evidence" value="ECO:0007669"/>
    <property type="project" value="UniProtKB-SubCell"/>
</dbReference>
<dbReference type="Gene3D" id="3.40.630.10">
    <property type="entry name" value="Zn peptidases"/>
    <property type="match status" value="1"/>
</dbReference>
<comment type="subunit">
    <text evidence="20">Homodimer. The monomeric form is inactive while the homodimer is active.</text>
</comment>
<dbReference type="GO" id="GO:0043171">
    <property type="term" value="P:peptide catabolic process"/>
    <property type="evidence" value="ECO:0007669"/>
    <property type="project" value="TreeGrafter"/>
</dbReference>
<evidence type="ECO:0000256" key="2">
    <source>
        <dbReference type="ARBA" id="ARBA00004371"/>
    </source>
</evidence>
<reference evidence="23 24" key="1">
    <citation type="submission" date="2019-01" db="EMBL/GenBank/DDBJ databases">
        <authorList>
            <person name="Sayadi A."/>
        </authorList>
    </citation>
    <scope>NUCLEOTIDE SEQUENCE [LARGE SCALE GENOMIC DNA]</scope>
</reference>
<evidence type="ECO:0000259" key="22">
    <source>
        <dbReference type="Pfam" id="PF04389"/>
    </source>
</evidence>
<dbReference type="Proteomes" id="UP000410492">
    <property type="component" value="Unassembled WGS sequence"/>
</dbReference>
<comment type="subcellular location">
    <subcellularLocation>
        <location evidence="1">Endoplasmic reticulum</location>
    </subcellularLocation>
    <subcellularLocation>
        <location evidence="3">Golgi apparatus</location>
    </subcellularLocation>
    <subcellularLocation>
        <location evidence="2">Lysosome</location>
    </subcellularLocation>
    <subcellularLocation>
        <location evidence="4">Secreted</location>
    </subcellularLocation>
</comment>
<dbReference type="OrthoDB" id="10013407at2759"/>
<dbReference type="Pfam" id="PF04389">
    <property type="entry name" value="Peptidase_M28"/>
    <property type="match status" value="1"/>
</dbReference>
<evidence type="ECO:0000256" key="3">
    <source>
        <dbReference type="ARBA" id="ARBA00004555"/>
    </source>
</evidence>
<evidence type="ECO:0000256" key="19">
    <source>
        <dbReference type="ARBA" id="ARBA00023228"/>
    </source>
</evidence>
<keyword evidence="15" id="KW-0333">Golgi apparatus</keyword>
<dbReference type="EMBL" id="CAACVG010008725">
    <property type="protein sequence ID" value="VEN50887.1"/>
    <property type="molecule type" value="Genomic_DNA"/>
</dbReference>
<protein>
    <recommendedName>
        <fullName evidence="6">Carboxypeptidase Q</fullName>
    </recommendedName>
    <alternativeName>
        <fullName evidence="21">Plasma glutamate carboxypeptidase</fullName>
    </alternativeName>
</protein>
<dbReference type="GO" id="GO:0006508">
    <property type="term" value="P:proteolysis"/>
    <property type="evidence" value="ECO:0007669"/>
    <property type="project" value="UniProtKB-KW"/>
</dbReference>
<accession>A0A653CUF1</accession>
<evidence type="ECO:0000256" key="1">
    <source>
        <dbReference type="ARBA" id="ARBA00004240"/>
    </source>
</evidence>
<dbReference type="GO" id="GO:0005615">
    <property type="term" value="C:extracellular space"/>
    <property type="evidence" value="ECO:0007669"/>
    <property type="project" value="TreeGrafter"/>
</dbReference>
<name>A0A653CUF1_CALMS</name>
<dbReference type="GO" id="GO:0005794">
    <property type="term" value="C:Golgi apparatus"/>
    <property type="evidence" value="ECO:0007669"/>
    <property type="project" value="UniProtKB-SubCell"/>
</dbReference>
<dbReference type="SUPFAM" id="SSF53187">
    <property type="entry name" value="Zn-dependent exopeptidases"/>
    <property type="match status" value="1"/>
</dbReference>
<dbReference type="GO" id="GO:0004180">
    <property type="term" value="F:carboxypeptidase activity"/>
    <property type="evidence" value="ECO:0007669"/>
    <property type="project" value="UniProtKB-KW"/>
</dbReference>
<keyword evidence="24" id="KW-1185">Reference proteome</keyword>
<evidence type="ECO:0000313" key="23">
    <source>
        <dbReference type="EMBL" id="VEN50887.1"/>
    </source>
</evidence>
<dbReference type="PANTHER" id="PTHR12053">
    <property type="entry name" value="PROTEASE FAMILY M28 PLASMA GLUTAMATE CARBOXYPEPTIDASE-RELATED"/>
    <property type="match status" value="1"/>
</dbReference>
<organism evidence="23 24">
    <name type="scientific">Callosobruchus maculatus</name>
    <name type="common">Southern cowpea weevil</name>
    <name type="synonym">Pulse bruchid</name>
    <dbReference type="NCBI Taxonomy" id="64391"/>
    <lineage>
        <taxon>Eukaryota</taxon>
        <taxon>Metazoa</taxon>
        <taxon>Ecdysozoa</taxon>
        <taxon>Arthropoda</taxon>
        <taxon>Hexapoda</taxon>
        <taxon>Insecta</taxon>
        <taxon>Pterygota</taxon>
        <taxon>Neoptera</taxon>
        <taxon>Endopterygota</taxon>
        <taxon>Coleoptera</taxon>
        <taxon>Polyphaga</taxon>
        <taxon>Cucujiformia</taxon>
        <taxon>Chrysomeloidea</taxon>
        <taxon>Chrysomelidae</taxon>
        <taxon>Bruchinae</taxon>
        <taxon>Bruchini</taxon>
        <taxon>Callosobruchus</taxon>
    </lineage>
</organism>
<evidence type="ECO:0000256" key="15">
    <source>
        <dbReference type="ARBA" id="ARBA00023034"/>
    </source>
</evidence>
<evidence type="ECO:0000256" key="13">
    <source>
        <dbReference type="ARBA" id="ARBA00022824"/>
    </source>
</evidence>
<dbReference type="GO" id="GO:0046872">
    <property type="term" value="F:metal ion binding"/>
    <property type="evidence" value="ECO:0007669"/>
    <property type="project" value="UniProtKB-KW"/>
</dbReference>
<keyword evidence="17" id="KW-0865">Zymogen</keyword>
<keyword evidence="12" id="KW-0378">Hydrolase</keyword>
<evidence type="ECO:0000256" key="4">
    <source>
        <dbReference type="ARBA" id="ARBA00004613"/>
    </source>
</evidence>
<dbReference type="PANTHER" id="PTHR12053:SF3">
    <property type="entry name" value="CARBOXYPEPTIDASE Q"/>
    <property type="match status" value="1"/>
</dbReference>
<evidence type="ECO:0000256" key="9">
    <source>
        <dbReference type="ARBA" id="ARBA00022670"/>
    </source>
</evidence>
<dbReference type="FunFam" id="3.40.630.10:FF:000036">
    <property type="entry name" value="Carboxypeptidase Q"/>
    <property type="match status" value="1"/>
</dbReference>